<feature type="transmembrane region" description="Helical" evidence="1">
    <location>
        <begin position="7"/>
        <end position="26"/>
    </location>
</feature>
<protein>
    <recommendedName>
        <fullName evidence="4">RDD family protein</fullName>
    </recommendedName>
</protein>
<comment type="caution">
    <text evidence="2">The sequence shown here is derived from an EMBL/GenBank/DDBJ whole genome shotgun (WGS) entry which is preliminary data.</text>
</comment>
<feature type="transmembrane region" description="Helical" evidence="1">
    <location>
        <begin position="209"/>
        <end position="226"/>
    </location>
</feature>
<proteinExistence type="predicted"/>
<keyword evidence="1" id="KW-1133">Transmembrane helix</keyword>
<keyword evidence="3" id="KW-1185">Reference proteome</keyword>
<organism evidence="2 3">
    <name type="scientific">Flavobacterium frigidimaris</name>
    <dbReference type="NCBI Taxonomy" id="262320"/>
    <lineage>
        <taxon>Bacteria</taxon>
        <taxon>Pseudomonadati</taxon>
        <taxon>Bacteroidota</taxon>
        <taxon>Flavobacteriia</taxon>
        <taxon>Flavobacteriales</taxon>
        <taxon>Flavobacteriaceae</taxon>
        <taxon>Flavobacterium</taxon>
    </lineage>
</organism>
<accession>A0ABX4BK61</accession>
<feature type="transmembrane region" description="Helical" evidence="1">
    <location>
        <begin position="92"/>
        <end position="111"/>
    </location>
</feature>
<reference evidence="2 3" key="1">
    <citation type="submission" date="2016-11" db="EMBL/GenBank/DDBJ databases">
        <title>Whole genomes of Flavobacteriaceae.</title>
        <authorList>
            <person name="Stine C."/>
            <person name="Li C."/>
            <person name="Tadesse D."/>
        </authorList>
    </citation>
    <scope>NUCLEOTIDE SEQUENCE [LARGE SCALE GENOMIC DNA]</scope>
    <source>
        <strain evidence="2 3">DSM 15937</strain>
    </source>
</reference>
<keyword evidence="1" id="KW-0812">Transmembrane</keyword>
<keyword evidence="1" id="KW-0472">Membrane</keyword>
<sequence>MTKKYNSLFIFGAIETVLLLIDFYFIPTNSPLSFSVVTALFFIAAPVLYYFLSRKEETEFTFWFVFYLAFKTTPYLFPMKGNFFKIIFDWKIYFNIAFLLFLVWTAVHFILNFRKTIKQNNTDNQDDYSIIMDALQKSIKFKKLGKIIAFEICSFYYCFIKWSANKSSENQYTGYKNSGVSAIYIGLMLASVAEAVTVHVILISWSKTATILFLILHSYLLINLTGQLKAIIFRKHLVTDDKIIIRYGLFNSLEIPISLIEKISKFEGDYEKSNTVVKFALLGKLEPHNVAIECKNDIEVSLPFGIVKKPKQLLLYIDDVNLFITNVESSKS</sequence>
<name>A0ABX4BK61_FLAFR</name>
<dbReference type="EMBL" id="MUGV01000045">
    <property type="protein sequence ID" value="OXA75438.1"/>
    <property type="molecule type" value="Genomic_DNA"/>
</dbReference>
<feature type="transmembrane region" description="Helical" evidence="1">
    <location>
        <begin position="182"/>
        <end position="202"/>
    </location>
</feature>
<feature type="transmembrane region" description="Helical" evidence="1">
    <location>
        <begin position="60"/>
        <end position="77"/>
    </location>
</feature>
<gene>
    <name evidence="2" type="ORF">B0A65_22145</name>
</gene>
<evidence type="ECO:0000313" key="3">
    <source>
        <dbReference type="Proteomes" id="UP000198382"/>
    </source>
</evidence>
<evidence type="ECO:0000313" key="2">
    <source>
        <dbReference type="EMBL" id="OXA75438.1"/>
    </source>
</evidence>
<evidence type="ECO:0008006" key="4">
    <source>
        <dbReference type="Google" id="ProtNLM"/>
    </source>
</evidence>
<dbReference type="Proteomes" id="UP000198382">
    <property type="component" value="Unassembled WGS sequence"/>
</dbReference>
<evidence type="ECO:0000256" key="1">
    <source>
        <dbReference type="SAM" id="Phobius"/>
    </source>
</evidence>
<dbReference type="RefSeq" id="WP_074657335.1">
    <property type="nucleotide sequence ID" value="NZ_MUGV01000045.1"/>
</dbReference>
<feature type="transmembrane region" description="Helical" evidence="1">
    <location>
        <begin position="32"/>
        <end position="53"/>
    </location>
</feature>